<dbReference type="Proteomes" id="UP000663824">
    <property type="component" value="Unassembled WGS sequence"/>
</dbReference>
<dbReference type="EMBL" id="CAJOBI010023508">
    <property type="protein sequence ID" value="CAF4230840.1"/>
    <property type="molecule type" value="Genomic_DNA"/>
</dbReference>
<dbReference type="Proteomes" id="UP000676336">
    <property type="component" value="Unassembled WGS sequence"/>
</dbReference>
<organism evidence="2 4">
    <name type="scientific">Rotaria magnacalcarata</name>
    <dbReference type="NCBI Taxonomy" id="392030"/>
    <lineage>
        <taxon>Eukaryota</taxon>
        <taxon>Metazoa</taxon>
        <taxon>Spiralia</taxon>
        <taxon>Gnathifera</taxon>
        <taxon>Rotifera</taxon>
        <taxon>Eurotatoria</taxon>
        <taxon>Bdelloidea</taxon>
        <taxon>Philodinida</taxon>
        <taxon>Philodinidae</taxon>
        <taxon>Rotaria</taxon>
    </lineage>
</organism>
<keyword evidence="1" id="KW-1133">Transmembrane helix</keyword>
<evidence type="ECO:0000256" key="1">
    <source>
        <dbReference type="SAM" id="Phobius"/>
    </source>
</evidence>
<comment type="caution">
    <text evidence="2">The sequence shown here is derived from an EMBL/GenBank/DDBJ whole genome shotgun (WGS) entry which is preliminary data.</text>
</comment>
<dbReference type="AlphaFoldDB" id="A0A816M951"/>
<feature type="transmembrane region" description="Helical" evidence="1">
    <location>
        <begin position="20"/>
        <end position="36"/>
    </location>
</feature>
<dbReference type="EMBL" id="CAJNRE010002593">
    <property type="protein sequence ID" value="CAF1984932.1"/>
    <property type="molecule type" value="Genomic_DNA"/>
</dbReference>
<evidence type="ECO:0000313" key="3">
    <source>
        <dbReference type="EMBL" id="CAF4230840.1"/>
    </source>
</evidence>
<proteinExistence type="predicted"/>
<keyword evidence="1" id="KW-0472">Membrane</keyword>
<dbReference type="Gene3D" id="2.60.120.10">
    <property type="entry name" value="Jelly Rolls"/>
    <property type="match status" value="1"/>
</dbReference>
<name>A0A816M951_9BILA</name>
<gene>
    <name evidence="2" type="ORF">MBJ925_LOCUS7485</name>
    <name evidence="3" type="ORF">SMN809_LOCUS23133</name>
</gene>
<evidence type="ECO:0000313" key="4">
    <source>
        <dbReference type="Proteomes" id="UP000663824"/>
    </source>
</evidence>
<reference evidence="2" key="1">
    <citation type="submission" date="2021-02" db="EMBL/GenBank/DDBJ databases">
        <authorList>
            <person name="Nowell W R."/>
        </authorList>
    </citation>
    <scope>NUCLEOTIDE SEQUENCE</scope>
</reference>
<sequence>MHKSKAPSTLASSTSTHRIYLVLVLSTVFVFIYWLLRSDSFPEQALADTSRLPQSSLFTYLNISSQLYYNESQGILYVPPRDQPSHFVSIKSNAVRGNHRHKDAENSLTGEVIILLQGQFLFRVGDGDANLYEDYKYDISKMGIVALKFTADKCHALKNIGKQTNWFASYYIKSKDIITIVPVDKQGCRKIMLT</sequence>
<keyword evidence="1" id="KW-0812">Transmembrane</keyword>
<accession>A0A816M951</accession>
<dbReference type="InterPro" id="IPR014710">
    <property type="entry name" value="RmlC-like_jellyroll"/>
</dbReference>
<protein>
    <submittedName>
        <fullName evidence="2">Uncharacterized protein</fullName>
    </submittedName>
</protein>
<evidence type="ECO:0000313" key="2">
    <source>
        <dbReference type="EMBL" id="CAF1984932.1"/>
    </source>
</evidence>